<dbReference type="InterPro" id="IPR050587">
    <property type="entry name" value="GNT1/Glycosyltrans_8"/>
</dbReference>
<evidence type="ECO:0000313" key="2">
    <source>
        <dbReference type="Proteomes" id="UP000813427"/>
    </source>
</evidence>
<comment type="caution">
    <text evidence="1">The sequence shown here is derived from an EMBL/GenBank/DDBJ whole genome shotgun (WGS) entry which is preliminary data.</text>
</comment>
<dbReference type="SUPFAM" id="SSF53448">
    <property type="entry name" value="Nucleotide-diphospho-sugar transferases"/>
    <property type="match status" value="1"/>
</dbReference>
<dbReference type="Gene3D" id="3.90.550.10">
    <property type="entry name" value="Spore Coat Polysaccharide Biosynthesis Protein SpsA, Chain A"/>
    <property type="match status" value="1"/>
</dbReference>
<dbReference type="PANTHER" id="PTHR11183">
    <property type="entry name" value="GLYCOGENIN SUBFAMILY MEMBER"/>
    <property type="match status" value="1"/>
</dbReference>
<dbReference type="AlphaFoldDB" id="A0A8K0RTP4"/>
<sequence>MRLFRSAVKALSLFSLLVLFSYRYIYPSIRLRIHNVPSPNAYVFYAAQDVYACSVAVNVHLLRTFFHTKHRIVVFLSPDISQQYFNLFKDLDVTVIEEEPVPLNQESISYYYGCLLKLAAFRMHEIDPSVRRILTLDADQIILKNLDHLFDLPSTPFLAPTAYWISQDCLSSTLMLIEPNPALWSMVQDALMNPKPNQYDMDIINVLFGYLSDRIPGKYVTLNSHWEDRNLPAWFNSSDAETRGRFDGILTSDQDLASLYHEAYVLHFTAVGKPWMYSTDQVREARLDAHPVLFEQWETWRSLAADTCPDEVVVQL</sequence>
<name>A0A8K0RTP4_9HYPO</name>
<keyword evidence="2" id="KW-1185">Reference proteome</keyword>
<dbReference type="InterPro" id="IPR029044">
    <property type="entry name" value="Nucleotide-diphossugar_trans"/>
</dbReference>
<dbReference type="EMBL" id="JAGPXF010000005">
    <property type="protein sequence ID" value="KAH7241286.1"/>
    <property type="molecule type" value="Genomic_DNA"/>
</dbReference>
<gene>
    <name evidence="1" type="ORF">BKA59DRAFT_512810</name>
</gene>
<evidence type="ECO:0000313" key="1">
    <source>
        <dbReference type="EMBL" id="KAH7241286.1"/>
    </source>
</evidence>
<organism evidence="1 2">
    <name type="scientific">Fusarium tricinctum</name>
    <dbReference type="NCBI Taxonomy" id="61284"/>
    <lineage>
        <taxon>Eukaryota</taxon>
        <taxon>Fungi</taxon>
        <taxon>Dikarya</taxon>
        <taxon>Ascomycota</taxon>
        <taxon>Pezizomycotina</taxon>
        <taxon>Sordariomycetes</taxon>
        <taxon>Hypocreomycetidae</taxon>
        <taxon>Hypocreales</taxon>
        <taxon>Nectriaceae</taxon>
        <taxon>Fusarium</taxon>
        <taxon>Fusarium tricinctum species complex</taxon>
    </lineage>
</organism>
<keyword evidence="1" id="KW-0808">Transferase</keyword>
<protein>
    <submittedName>
        <fullName evidence="1">AlphaN-acetylglucosamine transferase</fullName>
    </submittedName>
</protein>
<dbReference type="Proteomes" id="UP000813427">
    <property type="component" value="Unassembled WGS sequence"/>
</dbReference>
<dbReference type="OrthoDB" id="2014201at2759"/>
<reference evidence="1" key="1">
    <citation type="journal article" date="2021" name="Nat. Commun.">
        <title>Genetic determinants of endophytism in the Arabidopsis root mycobiome.</title>
        <authorList>
            <person name="Mesny F."/>
            <person name="Miyauchi S."/>
            <person name="Thiergart T."/>
            <person name="Pickel B."/>
            <person name="Atanasova L."/>
            <person name="Karlsson M."/>
            <person name="Huettel B."/>
            <person name="Barry K.W."/>
            <person name="Haridas S."/>
            <person name="Chen C."/>
            <person name="Bauer D."/>
            <person name="Andreopoulos W."/>
            <person name="Pangilinan J."/>
            <person name="LaButti K."/>
            <person name="Riley R."/>
            <person name="Lipzen A."/>
            <person name="Clum A."/>
            <person name="Drula E."/>
            <person name="Henrissat B."/>
            <person name="Kohler A."/>
            <person name="Grigoriev I.V."/>
            <person name="Martin F.M."/>
            <person name="Hacquard S."/>
        </authorList>
    </citation>
    <scope>NUCLEOTIDE SEQUENCE</scope>
    <source>
        <strain evidence="1">MPI-SDFR-AT-0068</strain>
    </source>
</reference>
<proteinExistence type="predicted"/>
<dbReference type="GO" id="GO:0016740">
    <property type="term" value="F:transferase activity"/>
    <property type="evidence" value="ECO:0007669"/>
    <property type="project" value="UniProtKB-KW"/>
</dbReference>
<accession>A0A8K0RTP4</accession>